<sequence>MIMKKIIIHSVSVAISLIWLWTTYQTFNPVALKGPDFLKFYILLILGFYTSTFILNSFREKISEVTFYFNGFIFLLGIIKLIRGVVLEKPVGFLVMILIAECIVTLVFMSIHFNKKIK</sequence>
<feature type="transmembrane region" description="Helical" evidence="1">
    <location>
        <begin position="37"/>
        <end position="55"/>
    </location>
</feature>
<dbReference type="Proteomes" id="UP000002969">
    <property type="component" value="Unassembled WGS sequence"/>
</dbReference>
<keyword evidence="1" id="KW-0812">Transmembrane</keyword>
<dbReference type="EMBL" id="ACKQ02000002">
    <property type="protein sequence ID" value="EFK37520.1"/>
    <property type="molecule type" value="Genomic_DNA"/>
</dbReference>
<keyword evidence="1" id="KW-1133">Transmembrane helix</keyword>
<protein>
    <submittedName>
        <fullName evidence="2">Uncharacterized protein</fullName>
    </submittedName>
</protein>
<feature type="transmembrane region" description="Helical" evidence="1">
    <location>
        <begin position="92"/>
        <end position="113"/>
    </location>
</feature>
<keyword evidence="1" id="KW-0472">Membrane</keyword>
<gene>
    <name evidence="2" type="ORF">HMPREF0204_10293</name>
</gene>
<name>A0ABP2IUR9_CHRGE</name>
<organism evidence="2 3">
    <name type="scientific">Chryseobacterium gleum ATCC 35910</name>
    <dbReference type="NCBI Taxonomy" id="525257"/>
    <lineage>
        <taxon>Bacteria</taxon>
        <taxon>Pseudomonadati</taxon>
        <taxon>Bacteroidota</taxon>
        <taxon>Flavobacteriia</taxon>
        <taxon>Flavobacteriales</taxon>
        <taxon>Weeksellaceae</taxon>
        <taxon>Chryseobacterium group</taxon>
        <taxon>Chryseobacterium</taxon>
    </lineage>
</organism>
<feature type="transmembrane region" description="Helical" evidence="1">
    <location>
        <begin position="7"/>
        <end position="25"/>
    </location>
</feature>
<keyword evidence="3" id="KW-1185">Reference proteome</keyword>
<reference evidence="2" key="1">
    <citation type="submission" date="2010-06" db="EMBL/GenBank/DDBJ databases">
        <authorList>
            <person name="Muzny D."/>
            <person name="Qin X."/>
            <person name="Buhay C."/>
            <person name="Dugan-Rocha S."/>
            <person name="Ding Y."/>
            <person name="Chen G."/>
            <person name="Hawes A."/>
            <person name="Holder M."/>
            <person name="Jhangiani S."/>
            <person name="Johnson A."/>
            <person name="Khan Z."/>
            <person name="Li Z."/>
            <person name="Liu W."/>
            <person name="Liu X."/>
            <person name="Perez L."/>
            <person name="Shen H."/>
            <person name="Wang Q."/>
            <person name="Watt J."/>
            <person name="Xi L."/>
            <person name="Xin Y."/>
            <person name="Zhou J."/>
            <person name="Deng J."/>
            <person name="Jiang H."/>
            <person name="Liu Y."/>
            <person name="Qu J."/>
            <person name="Song X.-Z."/>
            <person name="Zhang L."/>
            <person name="Villasana D."/>
            <person name="Johnson A."/>
            <person name="Liu J."/>
            <person name="Liyanage D."/>
            <person name="Lorensuhewa L."/>
            <person name="Robinson T."/>
            <person name="Song A."/>
            <person name="Song B.-B."/>
            <person name="Dinh H."/>
            <person name="Thornton R."/>
            <person name="Coyle M."/>
            <person name="Francisco L."/>
            <person name="Jackson L."/>
            <person name="Javaid M."/>
            <person name="Korchina V."/>
            <person name="Kovar C."/>
            <person name="Mata R."/>
            <person name="Mathew T."/>
            <person name="Ngo R."/>
            <person name="Nguyen L."/>
            <person name="Nguyen N."/>
            <person name="Okwuonu G."/>
            <person name="Ongeri F."/>
            <person name="Pham C."/>
            <person name="Simmons D."/>
            <person name="Wilczek-Boney K."/>
            <person name="Hale W."/>
            <person name="Jakkamsetti A."/>
            <person name="Pham P."/>
            <person name="Ruth R."/>
            <person name="San Lucas F."/>
            <person name="Warren J."/>
            <person name="Zhang J."/>
            <person name="Zhao Z."/>
            <person name="Zhou C."/>
            <person name="Zhu D."/>
            <person name="Lee S."/>
            <person name="Bess C."/>
            <person name="Blankenburg K."/>
            <person name="Forbes L."/>
            <person name="Fu Q."/>
            <person name="Gubbala S."/>
            <person name="Hirani K."/>
            <person name="Jayaseelan J.C."/>
            <person name="Lara F."/>
            <person name="Munidasa M."/>
            <person name="Palculict T."/>
            <person name="Patil S."/>
            <person name="Pu L.-L."/>
            <person name="Saada N."/>
            <person name="Tang L."/>
            <person name="Weissenberger G."/>
            <person name="Zhu Y."/>
            <person name="Hemphill L."/>
            <person name="Shang Y."/>
            <person name="Youmans B."/>
            <person name="Ayvaz T."/>
            <person name="Ross M."/>
            <person name="Santibanez J."/>
            <person name="Aqrawi P."/>
            <person name="Gross S."/>
            <person name="Joshi V."/>
            <person name="Fowler G."/>
            <person name="Nazareth L."/>
            <person name="Reid J."/>
            <person name="Worley K."/>
            <person name="Petrosino J."/>
            <person name="Highlander S."/>
            <person name="Gibbs R."/>
        </authorList>
    </citation>
    <scope>NUCLEOTIDE SEQUENCE [LARGE SCALE GENOMIC DNA]</scope>
    <source>
        <strain evidence="2">ATCC 35910</strain>
    </source>
</reference>
<feature type="transmembrane region" description="Helical" evidence="1">
    <location>
        <begin position="67"/>
        <end position="86"/>
    </location>
</feature>
<comment type="caution">
    <text evidence="2">The sequence shown here is derived from an EMBL/GenBank/DDBJ whole genome shotgun (WGS) entry which is preliminary data.</text>
</comment>
<accession>A0ABP2IUR9</accession>
<evidence type="ECO:0000256" key="1">
    <source>
        <dbReference type="SAM" id="Phobius"/>
    </source>
</evidence>
<evidence type="ECO:0000313" key="3">
    <source>
        <dbReference type="Proteomes" id="UP000002969"/>
    </source>
</evidence>
<evidence type="ECO:0000313" key="2">
    <source>
        <dbReference type="EMBL" id="EFK37520.1"/>
    </source>
</evidence>
<proteinExistence type="predicted"/>